<dbReference type="CDD" id="cd07814">
    <property type="entry name" value="SRPBCC_CalC_Aha1-like"/>
    <property type="match status" value="1"/>
</dbReference>
<proteinExistence type="inferred from homology"/>
<dbReference type="SUPFAM" id="SSF55961">
    <property type="entry name" value="Bet v1-like"/>
    <property type="match status" value="1"/>
</dbReference>
<dbReference type="InterPro" id="IPR023393">
    <property type="entry name" value="START-like_dom_sf"/>
</dbReference>
<evidence type="ECO:0000256" key="1">
    <source>
        <dbReference type="ARBA" id="ARBA00006817"/>
    </source>
</evidence>
<name>A0A2N2DYH8_9BACT</name>
<gene>
    <name evidence="3" type="ORF">CVU83_02905</name>
</gene>
<dbReference type="Pfam" id="PF08327">
    <property type="entry name" value="AHSA1"/>
    <property type="match status" value="1"/>
</dbReference>
<comment type="similarity">
    <text evidence="1">Belongs to the AHA1 family.</text>
</comment>
<evidence type="ECO:0000259" key="2">
    <source>
        <dbReference type="Pfam" id="PF08327"/>
    </source>
</evidence>
<dbReference type="InterPro" id="IPR013538">
    <property type="entry name" value="ASHA1/2-like_C"/>
</dbReference>
<protein>
    <submittedName>
        <fullName evidence="3">ATPase</fullName>
    </submittedName>
</protein>
<organism evidence="3 4">
    <name type="scientific">Candidatus Falkowbacteria bacterium HGW-Falkowbacteria-2</name>
    <dbReference type="NCBI Taxonomy" id="2013769"/>
    <lineage>
        <taxon>Bacteria</taxon>
        <taxon>Candidatus Falkowiibacteriota</taxon>
    </lineage>
</organism>
<evidence type="ECO:0000313" key="4">
    <source>
        <dbReference type="Proteomes" id="UP000233325"/>
    </source>
</evidence>
<comment type="caution">
    <text evidence="3">The sequence shown here is derived from an EMBL/GenBank/DDBJ whole genome shotgun (WGS) entry which is preliminary data.</text>
</comment>
<sequence>MEKKHYMAHIKAPREKVWDTMLSEETYRLWASAFTEGTYYEGNWATGSKMKFLAPGTDGSIIGMYGLVRESKKPEYIIVQHMGEIRDDKEDPWPQNDVALETYKLEDKDGDTIVHIDIDVPKDWADEMDEKWPEALMLLKDLAENKS</sequence>
<dbReference type="Gene3D" id="3.30.530.20">
    <property type="match status" value="1"/>
</dbReference>
<feature type="domain" description="Activator of Hsp90 ATPase homologue 1/2-like C-terminal" evidence="2">
    <location>
        <begin position="11"/>
        <end position="143"/>
    </location>
</feature>
<evidence type="ECO:0000313" key="3">
    <source>
        <dbReference type="EMBL" id="PKM87523.1"/>
    </source>
</evidence>
<accession>A0A2N2DYH8</accession>
<dbReference type="EMBL" id="PHAH01000041">
    <property type="protein sequence ID" value="PKM87523.1"/>
    <property type="molecule type" value="Genomic_DNA"/>
</dbReference>
<dbReference type="AlphaFoldDB" id="A0A2N2DYH8"/>
<reference evidence="3 4" key="1">
    <citation type="journal article" date="2017" name="ISME J.">
        <title>Potential for microbial H2 and metal transformations associated with novel bacteria and archaea in deep terrestrial subsurface sediments.</title>
        <authorList>
            <person name="Hernsdorf A.W."/>
            <person name="Amano Y."/>
            <person name="Miyakawa K."/>
            <person name="Ise K."/>
            <person name="Suzuki Y."/>
            <person name="Anantharaman K."/>
            <person name="Probst A."/>
            <person name="Burstein D."/>
            <person name="Thomas B.C."/>
            <person name="Banfield J.F."/>
        </authorList>
    </citation>
    <scope>NUCLEOTIDE SEQUENCE [LARGE SCALE GENOMIC DNA]</scope>
    <source>
        <strain evidence="3">HGW-Falkowbacteria-2</strain>
    </source>
</reference>
<dbReference type="Proteomes" id="UP000233325">
    <property type="component" value="Unassembled WGS sequence"/>
</dbReference>